<reference evidence="1" key="2">
    <citation type="journal article" date="2021" name="Microorganisms">
        <title>Extensive Genome Exploration of Clostridium botulinum Group III Field Strains.</title>
        <authorList>
            <person name="Fillo S."/>
            <person name="Giordani F."/>
            <person name="Tonon E."/>
            <person name="Drigo I."/>
            <person name="Anselmo A."/>
            <person name="Fortunato A."/>
            <person name="Lista F."/>
            <person name="Bano L."/>
        </authorList>
    </citation>
    <scope>NUCLEOTIDE SEQUENCE</scope>
    <source>
        <strain evidence="1">IZSVe-TV_9877_3_12</strain>
    </source>
</reference>
<dbReference type="RefSeq" id="WP_198091397.1">
    <property type="nucleotide sequence ID" value="NZ_JAAMYB010000001.1"/>
</dbReference>
<proteinExistence type="predicted"/>
<comment type="caution">
    <text evidence="1">The sequence shown here is derived from an EMBL/GenBank/DDBJ whole genome shotgun (WGS) entry which is preliminary data.</text>
</comment>
<evidence type="ECO:0008006" key="3">
    <source>
        <dbReference type="Google" id="ProtNLM"/>
    </source>
</evidence>
<evidence type="ECO:0000313" key="2">
    <source>
        <dbReference type="Proteomes" id="UP000813637"/>
    </source>
</evidence>
<dbReference type="SUPFAM" id="SSF52540">
    <property type="entry name" value="P-loop containing nucleoside triphosphate hydrolases"/>
    <property type="match status" value="1"/>
</dbReference>
<accession>A0A9Q3YYI0</accession>
<dbReference type="Proteomes" id="UP000813637">
    <property type="component" value="Unassembled WGS sequence"/>
</dbReference>
<dbReference type="AlphaFoldDB" id="A0A9Q3YYI0"/>
<protein>
    <recommendedName>
        <fullName evidence="3">TraD/TraG TraM recognition site domain-containing protein</fullName>
    </recommendedName>
</protein>
<sequence length="785" mass="90793">MLFKKEKSMKVSTYFELIKPQYTYIKVIPDKSIRNYNSINIAKAISNTYRTIGKRLHKEKKKLFFETNFKIAYILDITKEDTSFYFMIPKPFVNIIIEKVREVWPKTTLVEIQEIKEHANPVTYQLSYKKEDALSIHVDKKSNEPLNSILSVLDIMKDDDRVTIIYNFIPRTKWGWLKQYNTTIDKVKSNKPVEKEKTSAKYIFKLTLSVFCEIISTLSEVISDMLGNKNENNTNLSLIETVTTVINNSKELSNTTKKKKELNILETQIAVLSDSPDKTRQENNGVSVCQAYRVLDEDNELQYKKLKKNTVKLDDYRFKGIESNVVSVDECQNFLQVPGRQLLNSFNINHIDVTETEVPQQLQKGYIELGDVKYKGNTTKSYLEDEYNIGSLPLVLNGAQGSGKSTYIANMYRFANKRKEGGVLIDYIKKNELTEEVLKYLPKEDVILLDYSKPECMQGFVFNEIEYNENMSSYDKLKLANLQSQQVLELINAVNDKTQPLAARMRKYLISAATIVFSTGESSLKEVVKCLENHVIRHEYIKKLSTEEKELLEDKIKILEEIDDYSKPTKDNKESQIIGTKDNRIDGILDRISLLKEDFDLEYMFNKGAKDNINIAKELEKGKVVIVKMLQDEFSQHAKNVITTFFISKIWLSTEIRGKWNNKPKRTYITIDEVFQTPIAMELLAKKNVLPQTRKFGCKFVFSCQITSQLDILLNTLEGAGASFMLLKGTKEEDFKKFENKIKNFEYEDVRDMQKYHSLNLIYYSSGYASFISKLPPPLTIKGAN</sequence>
<evidence type="ECO:0000313" key="1">
    <source>
        <dbReference type="EMBL" id="MCD3194277.1"/>
    </source>
</evidence>
<name>A0A9Q3YYI0_CLOBO</name>
<dbReference type="InterPro" id="IPR027417">
    <property type="entry name" value="P-loop_NTPase"/>
</dbReference>
<gene>
    <name evidence="1" type="ORF">G8S53_03105</name>
</gene>
<dbReference type="EMBL" id="JAAMYB010000001">
    <property type="protein sequence ID" value="MCD3194277.1"/>
    <property type="molecule type" value="Genomic_DNA"/>
</dbReference>
<reference evidence="1" key="1">
    <citation type="submission" date="2020-02" db="EMBL/GenBank/DDBJ databases">
        <authorList>
            <person name="Fillo S."/>
            <person name="Giordani F."/>
            <person name="Tonon E."/>
            <person name="Drigo I."/>
            <person name="Anselmo A."/>
            <person name="Fortunato A."/>
            <person name="Bano L."/>
            <person name="Lista F."/>
        </authorList>
    </citation>
    <scope>NUCLEOTIDE SEQUENCE</scope>
    <source>
        <strain evidence="1">IZSVe-TV_9877_3_12</strain>
    </source>
</reference>
<organism evidence="1 2">
    <name type="scientific">Clostridium botulinum C</name>
    <dbReference type="NCBI Taxonomy" id="36828"/>
    <lineage>
        <taxon>Bacteria</taxon>
        <taxon>Bacillati</taxon>
        <taxon>Bacillota</taxon>
        <taxon>Clostridia</taxon>
        <taxon>Eubacteriales</taxon>
        <taxon>Clostridiaceae</taxon>
        <taxon>Clostridium</taxon>
    </lineage>
</organism>